<accession>A0ABX4F3J1</accession>
<dbReference type="Pfam" id="PF02719">
    <property type="entry name" value="Polysacc_synt_2"/>
    <property type="match status" value="1"/>
</dbReference>
<protein>
    <submittedName>
        <fullName evidence="4">Polysaccharide biosynthesis protein</fullName>
    </submittedName>
</protein>
<evidence type="ECO:0000256" key="2">
    <source>
        <dbReference type="SAM" id="Phobius"/>
    </source>
</evidence>
<dbReference type="Pfam" id="PF13727">
    <property type="entry name" value="CoA_binding_3"/>
    <property type="match status" value="1"/>
</dbReference>
<dbReference type="InterPro" id="IPR003869">
    <property type="entry name" value="Polysac_CapD-like"/>
</dbReference>
<dbReference type="EMBL" id="NEVR01000001">
    <property type="protein sequence ID" value="OZI68288.1"/>
    <property type="molecule type" value="Genomic_DNA"/>
</dbReference>
<comment type="similarity">
    <text evidence="1">Belongs to the polysaccharide synthase family.</text>
</comment>
<organism evidence="4 5">
    <name type="scientific">Bordetella genomosp. 1</name>
    <dbReference type="NCBI Taxonomy" id="1395607"/>
    <lineage>
        <taxon>Bacteria</taxon>
        <taxon>Pseudomonadati</taxon>
        <taxon>Pseudomonadota</taxon>
        <taxon>Betaproteobacteria</taxon>
        <taxon>Burkholderiales</taxon>
        <taxon>Alcaligenaceae</taxon>
        <taxon>Bordetella</taxon>
    </lineage>
</organism>
<gene>
    <name evidence="4" type="ORF">CAL27_02100</name>
</gene>
<evidence type="ECO:0000256" key="1">
    <source>
        <dbReference type="ARBA" id="ARBA00007430"/>
    </source>
</evidence>
<feature type="transmembrane region" description="Helical" evidence="2">
    <location>
        <begin position="87"/>
        <end position="108"/>
    </location>
</feature>
<keyword evidence="5" id="KW-1185">Reference proteome</keyword>
<name>A0ABX4F3J1_9BORD</name>
<reference evidence="4 5" key="1">
    <citation type="submission" date="2017-05" db="EMBL/GenBank/DDBJ databases">
        <title>Complete and WGS of Bordetella genogroups.</title>
        <authorList>
            <person name="Spilker T."/>
            <person name="Lipuma J."/>
        </authorList>
    </citation>
    <scope>NUCLEOTIDE SEQUENCE [LARGE SCALE GENOMIC DNA]</scope>
    <source>
        <strain evidence="4 5">AU9795</strain>
    </source>
</reference>
<comment type="caution">
    <text evidence="4">The sequence shown here is derived from an EMBL/GenBank/DDBJ whole genome shotgun (WGS) entry which is preliminary data.</text>
</comment>
<dbReference type="PANTHER" id="PTHR43318">
    <property type="entry name" value="UDP-N-ACETYLGLUCOSAMINE 4,6-DEHYDRATASE"/>
    <property type="match status" value="1"/>
</dbReference>
<feature type="transmembrane region" description="Helical" evidence="2">
    <location>
        <begin position="120"/>
        <end position="142"/>
    </location>
</feature>
<feature type="domain" description="Polysaccharide biosynthesis protein CapD-like" evidence="3">
    <location>
        <begin position="292"/>
        <end position="583"/>
    </location>
</feature>
<evidence type="ECO:0000313" key="5">
    <source>
        <dbReference type="Proteomes" id="UP000216354"/>
    </source>
</evidence>
<evidence type="ECO:0000259" key="3">
    <source>
        <dbReference type="Pfam" id="PF02719"/>
    </source>
</evidence>
<keyword evidence="2" id="KW-0472">Membrane</keyword>
<feature type="transmembrane region" description="Helical" evidence="2">
    <location>
        <begin position="23"/>
        <end position="43"/>
    </location>
</feature>
<dbReference type="InterPro" id="IPR036291">
    <property type="entry name" value="NAD(P)-bd_dom_sf"/>
</dbReference>
<keyword evidence="2" id="KW-0812">Transmembrane</keyword>
<dbReference type="SUPFAM" id="SSF51735">
    <property type="entry name" value="NAD(P)-binding Rossmann-fold domains"/>
    <property type="match status" value="2"/>
</dbReference>
<proteinExistence type="inferred from homology"/>
<feature type="transmembrane region" description="Helical" evidence="2">
    <location>
        <begin position="55"/>
        <end position="75"/>
    </location>
</feature>
<dbReference type="CDD" id="cd05237">
    <property type="entry name" value="UDP_invert_4-6DH_SDR_e"/>
    <property type="match status" value="1"/>
</dbReference>
<dbReference type="Proteomes" id="UP000216354">
    <property type="component" value="Unassembled WGS sequence"/>
</dbReference>
<evidence type="ECO:0000313" key="4">
    <source>
        <dbReference type="EMBL" id="OZI68288.1"/>
    </source>
</evidence>
<sequence>MPSNLLASVSTHLIRLPRAYKRLATLLIDAVLLFVAFYAALWLRFDLLYFSLEYAIYSLVAVPSALCGMYLLGAYHSTLRSFSSRSVFSIVGGIVLSIMAIGTVDLFLRILPAALSRGFLVLYACVAIAALALARVLLVTFAGRSLYRGVRRVPVLIYGAGNAGQQLASALKATPQYHPVAFIDDEKSKQGLWIAGLRAHSREDILPLVERYQVEQIFLAMPRAERSRLREITLELAPHHLQIRSLPPLAELIDSEIDHRKLRTIRIEDLLGRDPVPPIPALIRKCVAGKSVMVTGAGGSIGSELCAQILAQNPTRLVLLEVSEAALYTAEQQLRRLDRSKTTQIVPVLGNVRNKEACFAEIQRHGVQTIYHAAAYKHVPIVEHNIAEGVLNNAFGTLSMVEAAIDAGVEHFVLISTDKAVRPTNIMGTTKRLAELILQAHARIQQRTQFCMVRFGNVLGSSGSVVPLFRSQIHAGGPITITHPEIIRYFMTIPEAAQLVMQAGAMGRGGDVFVLDMGEPVKIIDLARRMIQLSGLEVRDEENPYGDIGIEVTGLRPGEKLYEELLIGSNVESTDHARIMRANEQELEYAALMNGLAKLSLAVQENRLNDVVSCLRALVPEYACQLDLDSFTNLRQAVNS</sequence>
<dbReference type="PANTHER" id="PTHR43318:SF1">
    <property type="entry name" value="POLYSACCHARIDE BIOSYNTHESIS PROTEIN EPSC-RELATED"/>
    <property type="match status" value="1"/>
</dbReference>
<keyword evidence="2" id="KW-1133">Transmembrane helix</keyword>
<dbReference type="InterPro" id="IPR051203">
    <property type="entry name" value="Polysaccharide_Synthase-Rel"/>
</dbReference>
<dbReference type="RefSeq" id="WP_094830638.1">
    <property type="nucleotide sequence ID" value="NZ_NEVR01000001.1"/>
</dbReference>
<dbReference type="Gene3D" id="3.40.50.720">
    <property type="entry name" value="NAD(P)-binding Rossmann-like Domain"/>
    <property type="match status" value="2"/>
</dbReference>